<gene>
    <name evidence="11" type="primary">rlmD</name>
    <name evidence="15" type="ORF">Kalk_04800</name>
</gene>
<dbReference type="HAMAP" id="MF_01010">
    <property type="entry name" value="23SrRNA_methyltr_RlmD"/>
    <property type="match status" value="1"/>
</dbReference>
<dbReference type="InterPro" id="IPR002792">
    <property type="entry name" value="TRAM_dom"/>
</dbReference>
<dbReference type="InterPro" id="IPR001566">
    <property type="entry name" value="23S_rRNA_MeTrfase_RlmD"/>
</dbReference>
<keyword evidence="7 11" id="KW-0408">Iron</keyword>
<keyword evidence="3 11" id="KW-0489">Methyltransferase</keyword>
<feature type="binding site" evidence="11">
    <location>
        <position position="310"/>
    </location>
    <ligand>
        <name>S-adenosyl-L-methionine</name>
        <dbReference type="ChEBI" id="CHEBI:59789"/>
    </ligand>
</feature>
<evidence type="ECO:0000256" key="2">
    <source>
        <dbReference type="ARBA" id="ARBA00022552"/>
    </source>
</evidence>
<dbReference type="OrthoDB" id="9804590at2"/>
<evidence type="ECO:0000256" key="10">
    <source>
        <dbReference type="ARBA" id="ARBA00059995"/>
    </source>
</evidence>
<dbReference type="GO" id="GO:0005506">
    <property type="term" value="F:iron ion binding"/>
    <property type="evidence" value="ECO:0007669"/>
    <property type="project" value="UniProtKB-UniRule"/>
</dbReference>
<dbReference type="PROSITE" id="PS01231">
    <property type="entry name" value="TRMA_2"/>
    <property type="match status" value="1"/>
</dbReference>
<comment type="catalytic activity">
    <reaction evidence="9 11">
        <text>uridine(1939) in 23S rRNA + S-adenosyl-L-methionine = 5-methyluridine(1939) in 23S rRNA + S-adenosyl-L-homocysteine + H(+)</text>
        <dbReference type="Rhea" id="RHEA:42908"/>
        <dbReference type="Rhea" id="RHEA-COMP:10278"/>
        <dbReference type="Rhea" id="RHEA-COMP:10279"/>
        <dbReference type="ChEBI" id="CHEBI:15378"/>
        <dbReference type="ChEBI" id="CHEBI:57856"/>
        <dbReference type="ChEBI" id="CHEBI:59789"/>
        <dbReference type="ChEBI" id="CHEBI:65315"/>
        <dbReference type="ChEBI" id="CHEBI:74447"/>
        <dbReference type="EC" id="2.1.1.190"/>
    </reaction>
</comment>
<dbReference type="SUPFAM" id="SSF53335">
    <property type="entry name" value="S-adenosyl-L-methionine-dependent methyltransferases"/>
    <property type="match status" value="1"/>
</dbReference>
<feature type="binding site" evidence="11 12">
    <location>
        <position position="305"/>
    </location>
    <ligand>
        <name>S-adenosyl-L-methionine</name>
        <dbReference type="ChEBI" id="CHEBI:59789"/>
    </ligand>
</feature>
<reference evidence="16" key="1">
    <citation type="submission" date="2017-08" db="EMBL/GenBank/DDBJ databases">
        <title>Direct submision.</title>
        <authorList>
            <person name="Kim S.-J."/>
            <person name="Rhee S.-K."/>
        </authorList>
    </citation>
    <scope>NUCLEOTIDE SEQUENCE [LARGE SCALE GENOMIC DNA]</scope>
    <source>
        <strain evidence="16">GI5</strain>
    </source>
</reference>
<dbReference type="GO" id="GO:0070475">
    <property type="term" value="P:rRNA base methylation"/>
    <property type="evidence" value="ECO:0007669"/>
    <property type="project" value="TreeGrafter"/>
</dbReference>
<keyword evidence="8 11" id="KW-0411">Iron-sulfur</keyword>
<evidence type="ECO:0000256" key="11">
    <source>
        <dbReference type="HAMAP-Rule" id="MF_01010"/>
    </source>
</evidence>
<protein>
    <recommendedName>
        <fullName evidence="11">23S rRNA (uracil(1939)-C(5))-methyltransferase RlmD</fullName>
        <ecNumber evidence="11">2.1.1.190</ecNumber>
    </recommendedName>
    <alternativeName>
        <fullName evidence="11">23S rRNA(m5U1939)-methyltransferase</fullName>
    </alternativeName>
</protein>
<dbReference type="AlphaFoldDB" id="A0A2K9LHD1"/>
<dbReference type="SUPFAM" id="SSF50249">
    <property type="entry name" value="Nucleic acid-binding proteins"/>
    <property type="match status" value="1"/>
</dbReference>
<keyword evidence="2 11" id="KW-0698">rRNA processing</keyword>
<dbReference type="Proteomes" id="UP000235116">
    <property type="component" value="Chromosome"/>
</dbReference>
<feature type="binding site" evidence="11">
    <location>
        <position position="167"/>
    </location>
    <ligand>
        <name>[4Fe-4S] cluster</name>
        <dbReference type="ChEBI" id="CHEBI:49883"/>
    </ligand>
</feature>
<dbReference type="InterPro" id="IPR029063">
    <property type="entry name" value="SAM-dependent_MTases_sf"/>
</dbReference>
<feature type="binding site" evidence="11 12">
    <location>
        <position position="374"/>
    </location>
    <ligand>
        <name>S-adenosyl-L-methionine</name>
        <dbReference type="ChEBI" id="CHEBI:59789"/>
    </ligand>
</feature>
<dbReference type="InterPro" id="IPR012340">
    <property type="entry name" value="NA-bd_OB-fold"/>
</dbReference>
<dbReference type="Pfam" id="PF01938">
    <property type="entry name" value="TRAM"/>
    <property type="match status" value="1"/>
</dbReference>
<dbReference type="PROSITE" id="PS01230">
    <property type="entry name" value="TRMA_1"/>
    <property type="match status" value="1"/>
</dbReference>
<evidence type="ECO:0000313" key="16">
    <source>
        <dbReference type="Proteomes" id="UP000235116"/>
    </source>
</evidence>
<keyword evidence="5 11" id="KW-0949">S-adenosyl-L-methionine</keyword>
<dbReference type="NCBIfam" id="TIGR00479">
    <property type="entry name" value="rumA"/>
    <property type="match status" value="1"/>
</dbReference>
<sequence>MARRRRKQTLPADPVELQITALSHDGRGIGRIKGKTVFVDSALPSETVKFVYTQKRGKFDEGRTVEVLQPSVERVQPQCAQAHLCGGCSLQHMEPQAQIAMKQGVLMEQLQHFGELQPEEVLAPLTGPIYGYRRKARLGVKYVAKKESVLVGFREKRNSFLAEIDQCHVLAEEVGLKFPELKQLVMSLQARSTIPQIEVAKGDDAVAIIVRHMEPLTDQDQAAILSFCQQHNLQLYLQPGGNDTVHKVWPEGEARLSYGLPEFGLNMKFHPTDFTQVNQDINQDMIRMAMDFMDIQPGERILDLFCGLGNFTLPLATKAAEVVGVEGDDAMVVRGRENAEHNGLNNVSFYGADLTKPFDDQPWGRGGFDKILIDPPRSGALEIVSKMTVFKPKRIVYVSCNPATLARDAGELKKQGYKLLKAGVMDMFPHTTHVESIAVFEPE</sequence>
<comment type="function">
    <text evidence="10 11">Catalyzes the formation of 5-methyl-uridine at position 1939 (m5U1939) in 23S rRNA.</text>
</comment>
<dbReference type="EMBL" id="CP022684">
    <property type="protein sequence ID" value="AUM11778.1"/>
    <property type="molecule type" value="Genomic_DNA"/>
</dbReference>
<keyword evidence="4 11" id="KW-0808">Transferase</keyword>
<feature type="binding site" evidence="11">
    <location>
        <position position="85"/>
    </location>
    <ligand>
        <name>[4Fe-4S] cluster</name>
        <dbReference type="ChEBI" id="CHEBI:49883"/>
    </ligand>
</feature>
<dbReference type="KEGG" id="kak:Kalk_04800"/>
<dbReference type="GO" id="GO:0070041">
    <property type="term" value="F:rRNA (uridine-C5-)-methyltransferase activity"/>
    <property type="evidence" value="ECO:0007669"/>
    <property type="project" value="UniProtKB-UniRule"/>
</dbReference>
<dbReference type="NCBIfam" id="NF009639">
    <property type="entry name" value="PRK13168.1"/>
    <property type="match status" value="1"/>
</dbReference>
<feature type="binding site" evidence="11">
    <location>
        <position position="88"/>
    </location>
    <ligand>
        <name>[4Fe-4S] cluster</name>
        <dbReference type="ChEBI" id="CHEBI:49883"/>
    </ligand>
</feature>
<comment type="similarity">
    <text evidence="11">Belongs to the class I-like SAM-binding methyltransferase superfamily. RNA M5U methyltransferase family. RlmD subfamily.</text>
</comment>
<dbReference type="CDD" id="cd02440">
    <property type="entry name" value="AdoMet_MTases"/>
    <property type="match status" value="1"/>
</dbReference>
<dbReference type="Pfam" id="PF05958">
    <property type="entry name" value="tRNA_U5-meth_tr"/>
    <property type="match status" value="1"/>
</dbReference>
<dbReference type="Gene3D" id="2.40.50.1070">
    <property type="match status" value="1"/>
</dbReference>
<dbReference type="GO" id="GO:0051539">
    <property type="term" value="F:4 iron, 4 sulfur cluster binding"/>
    <property type="evidence" value="ECO:0007669"/>
    <property type="project" value="UniProtKB-KW"/>
</dbReference>
<evidence type="ECO:0000256" key="7">
    <source>
        <dbReference type="ARBA" id="ARBA00023004"/>
    </source>
</evidence>
<proteinExistence type="inferred from homology"/>
<name>A0A2K9LHD1_9GAMM</name>
<evidence type="ECO:0000256" key="4">
    <source>
        <dbReference type="ARBA" id="ARBA00022679"/>
    </source>
</evidence>
<dbReference type="PANTHER" id="PTHR11061">
    <property type="entry name" value="RNA M5U METHYLTRANSFERASE"/>
    <property type="match status" value="1"/>
</dbReference>
<dbReference type="InterPro" id="IPR030390">
    <property type="entry name" value="MeTrfase_TrmA_AS"/>
</dbReference>
<evidence type="ECO:0000256" key="8">
    <source>
        <dbReference type="ARBA" id="ARBA00023014"/>
    </source>
</evidence>
<dbReference type="RefSeq" id="WP_101893117.1">
    <property type="nucleotide sequence ID" value="NZ_CP022684.1"/>
</dbReference>
<evidence type="ECO:0000256" key="6">
    <source>
        <dbReference type="ARBA" id="ARBA00022723"/>
    </source>
</evidence>
<dbReference type="Gene3D" id="3.40.50.150">
    <property type="entry name" value="Vaccinia Virus protein VP39"/>
    <property type="match status" value="1"/>
</dbReference>
<keyword evidence="6 11" id="KW-0479">Metal-binding</keyword>
<dbReference type="PROSITE" id="PS51687">
    <property type="entry name" value="SAM_MT_RNA_M5U"/>
    <property type="match status" value="1"/>
</dbReference>
<feature type="binding site" evidence="11">
    <location>
        <position position="79"/>
    </location>
    <ligand>
        <name>[4Fe-4S] cluster</name>
        <dbReference type="ChEBI" id="CHEBI:49883"/>
    </ligand>
</feature>
<keyword evidence="1 11" id="KW-0004">4Fe-4S</keyword>
<feature type="domain" description="TRAM" evidence="14">
    <location>
        <begin position="8"/>
        <end position="66"/>
    </location>
</feature>
<dbReference type="EC" id="2.1.1.190" evidence="11"/>
<feature type="active site" evidence="13">
    <location>
        <position position="400"/>
    </location>
</feature>
<evidence type="ECO:0000256" key="1">
    <source>
        <dbReference type="ARBA" id="ARBA00022485"/>
    </source>
</evidence>
<accession>A0A2K9LHD1</accession>
<keyword evidence="16" id="KW-1185">Reference proteome</keyword>
<feature type="active site" description="Nucleophile" evidence="11 12">
    <location>
        <position position="400"/>
    </location>
</feature>
<evidence type="ECO:0000256" key="13">
    <source>
        <dbReference type="PROSITE-ProRule" id="PRU10015"/>
    </source>
</evidence>
<evidence type="ECO:0000313" key="15">
    <source>
        <dbReference type="EMBL" id="AUM11778.1"/>
    </source>
</evidence>
<dbReference type="Gene3D" id="2.40.50.140">
    <property type="entry name" value="Nucleic acid-binding proteins"/>
    <property type="match status" value="1"/>
</dbReference>
<feature type="binding site" evidence="11">
    <location>
        <position position="353"/>
    </location>
    <ligand>
        <name>S-adenosyl-L-methionine</name>
        <dbReference type="ChEBI" id="CHEBI:59789"/>
    </ligand>
</feature>
<organism evidence="15 16">
    <name type="scientific">Ketobacter alkanivorans</name>
    <dbReference type="NCBI Taxonomy" id="1917421"/>
    <lineage>
        <taxon>Bacteria</taxon>
        <taxon>Pseudomonadati</taxon>
        <taxon>Pseudomonadota</taxon>
        <taxon>Gammaproteobacteria</taxon>
        <taxon>Pseudomonadales</taxon>
        <taxon>Ketobacteraceae</taxon>
        <taxon>Ketobacter</taxon>
    </lineage>
</organism>
<feature type="binding site" evidence="11 12">
    <location>
        <position position="276"/>
    </location>
    <ligand>
        <name>S-adenosyl-L-methionine</name>
        <dbReference type="ChEBI" id="CHEBI:59789"/>
    </ligand>
</feature>
<dbReference type="FunFam" id="3.40.50.150:FF:000009">
    <property type="entry name" value="23S rRNA (Uracil(1939)-C(5))-methyltransferase RlmD"/>
    <property type="match status" value="1"/>
</dbReference>
<dbReference type="InterPro" id="IPR030391">
    <property type="entry name" value="MeTrfase_TrmA_CS"/>
</dbReference>
<dbReference type="PROSITE" id="PS50926">
    <property type="entry name" value="TRAM"/>
    <property type="match status" value="1"/>
</dbReference>
<evidence type="ECO:0000256" key="9">
    <source>
        <dbReference type="ARBA" id="ARBA00052756"/>
    </source>
</evidence>
<dbReference type="InterPro" id="IPR010280">
    <property type="entry name" value="U5_MeTrfase_fam"/>
</dbReference>
<dbReference type="GO" id="GO:0003723">
    <property type="term" value="F:RNA binding"/>
    <property type="evidence" value="ECO:0007669"/>
    <property type="project" value="InterPro"/>
</dbReference>
<dbReference type="PANTHER" id="PTHR11061:SF49">
    <property type="entry name" value="23S RRNA (URACIL(1939)-C(5))-METHYLTRANSFERASE RLMD"/>
    <property type="match status" value="1"/>
</dbReference>
<evidence type="ECO:0000256" key="5">
    <source>
        <dbReference type="ARBA" id="ARBA00022691"/>
    </source>
</evidence>
<evidence type="ECO:0000256" key="3">
    <source>
        <dbReference type="ARBA" id="ARBA00022603"/>
    </source>
</evidence>
<evidence type="ECO:0000259" key="14">
    <source>
        <dbReference type="PROSITE" id="PS50926"/>
    </source>
</evidence>
<evidence type="ECO:0000256" key="12">
    <source>
        <dbReference type="PROSITE-ProRule" id="PRU01024"/>
    </source>
</evidence>
<feature type="binding site" evidence="11 12">
    <location>
        <position position="326"/>
    </location>
    <ligand>
        <name>S-adenosyl-L-methionine</name>
        <dbReference type="ChEBI" id="CHEBI:59789"/>
    </ligand>
</feature>